<gene>
    <name evidence="2" type="ORF">Airi02_094270</name>
</gene>
<evidence type="ECO:0000259" key="1">
    <source>
        <dbReference type="Pfam" id="PF03435"/>
    </source>
</evidence>
<comment type="caution">
    <text evidence="2">The sequence shown here is derived from an EMBL/GenBank/DDBJ whole genome shotgun (WGS) entry which is preliminary data.</text>
</comment>
<dbReference type="PANTHER" id="PTHR43781">
    <property type="entry name" value="SACCHAROPINE DEHYDROGENASE"/>
    <property type="match status" value="1"/>
</dbReference>
<dbReference type="EMBL" id="BSTK01000020">
    <property type="protein sequence ID" value="GLY91499.1"/>
    <property type="molecule type" value="Genomic_DNA"/>
</dbReference>
<name>A0A9W6SDA9_9ACTN</name>
<evidence type="ECO:0000313" key="3">
    <source>
        <dbReference type="Proteomes" id="UP001165074"/>
    </source>
</evidence>
<dbReference type="PANTHER" id="PTHR43781:SF1">
    <property type="entry name" value="SACCHAROPINE DEHYDROGENASE"/>
    <property type="match status" value="1"/>
</dbReference>
<evidence type="ECO:0000313" key="2">
    <source>
        <dbReference type="EMBL" id="GLY91499.1"/>
    </source>
</evidence>
<reference evidence="2" key="1">
    <citation type="submission" date="2023-03" db="EMBL/GenBank/DDBJ databases">
        <title>Actinoallomurus iriomotensis NBRC 103684.</title>
        <authorList>
            <person name="Ichikawa N."/>
            <person name="Sato H."/>
            <person name="Tonouchi N."/>
        </authorList>
    </citation>
    <scope>NUCLEOTIDE SEQUENCE</scope>
    <source>
        <strain evidence="2">NBRC 103684</strain>
    </source>
</reference>
<dbReference type="Proteomes" id="UP001165074">
    <property type="component" value="Unassembled WGS sequence"/>
</dbReference>
<dbReference type="InterPro" id="IPR005097">
    <property type="entry name" value="Sacchrp_dh_NADP-bd"/>
</dbReference>
<proteinExistence type="predicted"/>
<dbReference type="AlphaFoldDB" id="A0A9W6SDA9"/>
<dbReference type="InterPro" id="IPR036291">
    <property type="entry name" value="NAD(P)-bd_dom_sf"/>
</dbReference>
<organism evidence="2 3">
    <name type="scientific">Actinoallomurus iriomotensis</name>
    <dbReference type="NCBI Taxonomy" id="478107"/>
    <lineage>
        <taxon>Bacteria</taxon>
        <taxon>Bacillati</taxon>
        <taxon>Actinomycetota</taxon>
        <taxon>Actinomycetes</taxon>
        <taxon>Streptosporangiales</taxon>
        <taxon>Thermomonosporaceae</taxon>
        <taxon>Actinoallomurus</taxon>
    </lineage>
</organism>
<dbReference type="Gene3D" id="3.40.50.720">
    <property type="entry name" value="NAD(P)-binding Rossmann-like Domain"/>
    <property type="match status" value="1"/>
</dbReference>
<feature type="domain" description="Saccharopine dehydrogenase NADP binding" evidence="1">
    <location>
        <begin position="8"/>
        <end position="116"/>
    </location>
</feature>
<sequence length="339" mass="35336">MVMTAPLIAIYGATGHTGRLVAAELIDRGQEIVLAGRDGVALGAMARALGCRAVTAPLDDQEAIRGLAESADVLIHCAGPFSVTGDPVASAAAEAGCHYIDHAVEPHHVKRLFDTHQATAQRTGAIMIPSLSFYGGLGDLLAGAVTEGMTDVGRVTVAYAVTGWRMTTGALDTARQLFAETVRIGFSDGAQQVGYVEPRNAVFPFPPPVGPRSMIAPVPFPEAVTVPRHVPAREVEAMLTARTFEEEPVFTSEDADVETRARTEFTVAVQALGEHGDRAGHLSGQDLWRAAALASVTGALRLTGGEAPAKSGVLSPGEAFPAAPFLATLERLGALTVTL</sequence>
<accession>A0A9W6SDA9</accession>
<dbReference type="Pfam" id="PF03435">
    <property type="entry name" value="Sacchrp_dh_NADP"/>
    <property type="match status" value="1"/>
</dbReference>
<keyword evidence="3" id="KW-1185">Reference proteome</keyword>
<protein>
    <submittedName>
        <fullName evidence="2">Saccharopine dehydrogenase</fullName>
    </submittedName>
</protein>
<dbReference type="SUPFAM" id="SSF51735">
    <property type="entry name" value="NAD(P)-binding Rossmann-fold domains"/>
    <property type="match status" value="1"/>
</dbReference>